<dbReference type="Proteomes" id="UP000295674">
    <property type="component" value="Unassembled WGS sequence"/>
</dbReference>
<evidence type="ECO:0000256" key="1">
    <source>
        <dbReference type="SAM" id="MobiDB-lite"/>
    </source>
</evidence>
<name>A0A4R4VTJ5_9PSEU</name>
<feature type="compositionally biased region" description="Basic and acidic residues" evidence="1">
    <location>
        <begin position="449"/>
        <end position="459"/>
    </location>
</feature>
<protein>
    <recommendedName>
        <fullName evidence="5">Pentapeptide repeat-containing protein</fullName>
    </recommendedName>
</protein>
<dbReference type="Gene3D" id="2.160.20.80">
    <property type="entry name" value="E3 ubiquitin-protein ligase SopA"/>
    <property type="match status" value="1"/>
</dbReference>
<keyword evidence="4" id="KW-1185">Reference proteome</keyword>
<evidence type="ECO:0000256" key="2">
    <source>
        <dbReference type="SAM" id="Phobius"/>
    </source>
</evidence>
<feature type="region of interest" description="Disordered" evidence="1">
    <location>
        <begin position="437"/>
        <end position="475"/>
    </location>
</feature>
<evidence type="ECO:0000313" key="4">
    <source>
        <dbReference type="Proteomes" id="UP000295674"/>
    </source>
</evidence>
<dbReference type="EMBL" id="SMKS01000006">
    <property type="protein sequence ID" value="TDD08601.1"/>
    <property type="molecule type" value="Genomic_DNA"/>
</dbReference>
<keyword evidence="2" id="KW-0812">Transmembrane</keyword>
<feature type="transmembrane region" description="Helical" evidence="2">
    <location>
        <begin position="60"/>
        <end position="81"/>
    </location>
</feature>
<keyword evidence="2" id="KW-1133">Transmembrane helix</keyword>
<comment type="caution">
    <text evidence="3">The sequence shown here is derived from an EMBL/GenBank/DDBJ whole genome shotgun (WGS) entry which is preliminary data.</text>
</comment>
<dbReference type="OrthoDB" id="8440251at2"/>
<reference evidence="3 4" key="1">
    <citation type="submission" date="2019-03" db="EMBL/GenBank/DDBJ databases">
        <title>Draft genome sequences of novel Actinobacteria.</title>
        <authorList>
            <person name="Sahin N."/>
            <person name="Ay H."/>
            <person name="Saygin H."/>
        </authorList>
    </citation>
    <scope>NUCLEOTIDE SEQUENCE [LARGE SCALE GENOMIC DNA]</scope>
    <source>
        <strain evidence="3 4">16K309</strain>
    </source>
</reference>
<dbReference type="InterPro" id="IPR001646">
    <property type="entry name" value="5peptide_repeat"/>
</dbReference>
<evidence type="ECO:0008006" key="5">
    <source>
        <dbReference type="Google" id="ProtNLM"/>
    </source>
</evidence>
<sequence>MIDPKRDGEARSARPLPSVMPAWAIWVGAGVVLGVAAVTMSILFALYGSGTPADRVQLEIVKLAGSIVVGTGGAAALLLAARRQRSTELSLEQAEHDLAHKESTAANSKHDADERRATELYTAAAEQLGSDKAPVRMAGLYALERFGQANIEYRQTVVNLLCAYLRMPFQHPYGSTESAFSATPKEGSAAYISEPDNKPILIDLAPSLAAAAGLSLDGDDRLHQELEVRLTAQDILTSHLRDKDPRTPKEMFWEGMDIDLSRAVLHGLDMQDSRVNSALFTEAEFYDFALLDRVKFEGRASFRNAHFHCEADFNSAKFERLPNFNRAHFEGDAGFADAEFSFAIFDGAHFHGVAHFSESKVRSMSCHHAVFHRAALFEEAHFRARPDFRTCRFRGEAEFAGAQFERGAKFGAAHFRQPPDFKDARIRLDIKTDQRVWLPPGWQPTPPKTSDDGLLEGREGTWGYITSTDGPKEDN</sequence>
<organism evidence="3 4">
    <name type="scientific">Saccharopolyspora terrae</name>
    <dbReference type="NCBI Taxonomy" id="2530384"/>
    <lineage>
        <taxon>Bacteria</taxon>
        <taxon>Bacillati</taxon>
        <taxon>Actinomycetota</taxon>
        <taxon>Actinomycetes</taxon>
        <taxon>Pseudonocardiales</taxon>
        <taxon>Pseudonocardiaceae</taxon>
        <taxon>Saccharopolyspora</taxon>
    </lineage>
</organism>
<evidence type="ECO:0000313" key="3">
    <source>
        <dbReference type="EMBL" id="TDD08601.1"/>
    </source>
</evidence>
<keyword evidence="2" id="KW-0472">Membrane</keyword>
<gene>
    <name evidence="3" type="ORF">E1181_06530</name>
</gene>
<dbReference type="AlphaFoldDB" id="A0A4R4VTJ5"/>
<dbReference type="Pfam" id="PF13576">
    <property type="entry name" value="Pentapeptide_3"/>
    <property type="match status" value="2"/>
</dbReference>
<dbReference type="SUPFAM" id="SSF141571">
    <property type="entry name" value="Pentapeptide repeat-like"/>
    <property type="match status" value="1"/>
</dbReference>
<proteinExistence type="predicted"/>
<feature type="compositionally biased region" description="Basic and acidic residues" evidence="1">
    <location>
        <begin position="93"/>
        <end position="115"/>
    </location>
</feature>
<feature type="region of interest" description="Disordered" evidence="1">
    <location>
        <begin position="91"/>
        <end position="115"/>
    </location>
</feature>
<accession>A0A4R4VTJ5</accession>
<feature type="transmembrane region" description="Helical" evidence="2">
    <location>
        <begin position="21"/>
        <end position="48"/>
    </location>
</feature>
<dbReference type="RefSeq" id="WP_132672992.1">
    <property type="nucleotide sequence ID" value="NZ_SMKS01000006.1"/>
</dbReference>